<name>A0ABW0M9P4_9BURK</name>
<sequence>MIPSPHTRRAICAAIVLTPFAVNAQPATEDPQNPQAVVSSAPYKSVFSDYKSYQDPELQSWRKSNADIGQPNAMTDTSMGNMKGMTEKNMGDMKANSTTAPEKKPTTPSSHAPHSMPHATPSQNGLQKP</sequence>
<comment type="caution">
    <text evidence="3">The sequence shown here is derived from an EMBL/GenBank/DDBJ whole genome shotgun (WGS) entry which is preliminary data.</text>
</comment>
<feature type="compositionally biased region" description="Polar residues" evidence="1">
    <location>
        <begin position="120"/>
        <end position="129"/>
    </location>
</feature>
<organism evidence="3 4">
    <name type="scientific">Paraherbaspirillum soli</name>
    <dbReference type="NCBI Taxonomy" id="631222"/>
    <lineage>
        <taxon>Bacteria</taxon>
        <taxon>Pseudomonadati</taxon>
        <taxon>Pseudomonadota</taxon>
        <taxon>Betaproteobacteria</taxon>
        <taxon>Burkholderiales</taxon>
        <taxon>Oxalobacteraceae</taxon>
        <taxon>Paraherbaspirillum</taxon>
    </lineage>
</organism>
<dbReference type="Proteomes" id="UP001596045">
    <property type="component" value="Unassembled WGS sequence"/>
</dbReference>
<keyword evidence="4" id="KW-1185">Reference proteome</keyword>
<evidence type="ECO:0000313" key="3">
    <source>
        <dbReference type="EMBL" id="MFC5474519.1"/>
    </source>
</evidence>
<accession>A0ABW0M9P4</accession>
<gene>
    <name evidence="3" type="ORF">ACFPM8_11185</name>
</gene>
<dbReference type="RefSeq" id="WP_378997623.1">
    <property type="nucleotide sequence ID" value="NZ_JBHSMT010000014.1"/>
</dbReference>
<feature type="chain" id="PRO_5047304093" evidence="2">
    <location>
        <begin position="25"/>
        <end position="129"/>
    </location>
</feature>
<feature type="compositionally biased region" description="Polar residues" evidence="1">
    <location>
        <begin position="95"/>
        <end position="112"/>
    </location>
</feature>
<evidence type="ECO:0000256" key="2">
    <source>
        <dbReference type="SAM" id="SignalP"/>
    </source>
</evidence>
<protein>
    <submittedName>
        <fullName evidence="3">Uncharacterized protein</fullName>
    </submittedName>
</protein>
<reference evidence="4" key="1">
    <citation type="journal article" date="2019" name="Int. J. Syst. Evol. Microbiol.">
        <title>The Global Catalogue of Microorganisms (GCM) 10K type strain sequencing project: providing services to taxonomists for standard genome sequencing and annotation.</title>
        <authorList>
            <consortium name="The Broad Institute Genomics Platform"/>
            <consortium name="The Broad Institute Genome Sequencing Center for Infectious Disease"/>
            <person name="Wu L."/>
            <person name="Ma J."/>
        </authorList>
    </citation>
    <scope>NUCLEOTIDE SEQUENCE [LARGE SCALE GENOMIC DNA]</scope>
    <source>
        <strain evidence="4">JCM 17066</strain>
    </source>
</reference>
<dbReference type="EMBL" id="JBHSMT010000014">
    <property type="protein sequence ID" value="MFC5474519.1"/>
    <property type="molecule type" value="Genomic_DNA"/>
</dbReference>
<proteinExistence type="predicted"/>
<evidence type="ECO:0000256" key="1">
    <source>
        <dbReference type="SAM" id="MobiDB-lite"/>
    </source>
</evidence>
<feature type="signal peptide" evidence="2">
    <location>
        <begin position="1"/>
        <end position="24"/>
    </location>
</feature>
<feature type="region of interest" description="Disordered" evidence="1">
    <location>
        <begin position="61"/>
        <end position="129"/>
    </location>
</feature>
<evidence type="ECO:0000313" key="4">
    <source>
        <dbReference type="Proteomes" id="UP001596045"/>
    </source>
</evidence>
<keyword evidence="2" id="KW-0732">Signal</keyword>